<protein>
    <submittedName>
        <fullName evidence="1">Uncharacterized protein</fullName>
    </submittedName>
</protein>
<evidence type="ECO:0000313" key="1">
    <source>
        <dbReference type="EMBL" id="KAG4304732.1"/>
    </source>
</evidence>
<name>A0ACB7CCE1_9ASCO</name>
<keyword evidence="2" id="KW-1185">Reference proteome</keyword>
<dbReference type="EMBL" id="JABTEG010000006">
    <property type="protein sequence ID" value="KAG4304732.1"/>
    <property type="molecule type" value="Genomic_DNA"/>
</dbReference>
<organism evidence="1 2">
    <name type="scientific">Pneumocystis oryctolagi</name>
    <dbReference type="NCBI Taxonomy" id="42067"/>
    <lineage>
        <taxon>Eukaryota</taxon>
        <taxon>Fungi</taxon>
        <taxon>Dikarya</taxon>
        <taxon>Ascomycota</taxon>
        <taxon>Taphrinomycotina</taxon>
        <taxon>Pneumocystomycetes</taxon>
        <taxon>Pneumocystaceae</taxon>
        <taxon>Pneumocystis</taxon>
    </lineage>
</organism>
<sequence>MNEFYKNRYKKIPRMFNEVSKTKYGNKKGISRFFHRNYHNLHNIKSDNTSQIYDDSKIYEIGSNKEFVFYNNVNTNNSSITLDTQVDVFNDSKVCKIESDSSCDICTKFENSNESLSFDNIDAVLKTCDVYNKDIYISKDALRLYFDEKKDSELYFFVNSVLSLNKNDNIIYPEIYELYVNIEFELEKISKGIDKIILCCGKCHSGSIAVSPICTIRVERTEYLLDEAVPLSLDVQGINEMTYREIMESVKRMEKLCITGKKWLRIFNNKKKGYDNTFRFQNYIIEHGLNTENRPNSLNFLKKKISSSILRYRRSWPDQKKIHYK</sequence>
<dbReference type="Proteomes" id="UP000768646">
    <property type="component" value="Unassembled WGS sequence"/>
</dbReference>
<evidence type="ECO:0000313" key="2">
    <source>
        <dbReference type="Proteomes" id="UP000768646"/>
    </source>
</evidence>
<proteinExistence type="predicted"/>
<accession>A0ACB7CCE1</accession>
<gene>
    <name evidence="1" type="ORF">PORY_001785</name>
</gene>
<comment type="caution">
    <text evidence="1">The sequence shown here is derived from an EMBL/GenBank/DDBJ whole genome shotgun (WGS) entry which is preliminary data.</text>
</comment>
<reference evidence="1 2" key="1">
    <citation type="journal article" date="2021" name="Commun. Biol.">
        <title>Genomic insights into the host specific adaptation of the Pneumocystis genus.</title>
        <authorList>
            <person name="Cisse O.H."/>
            <person name="Ma L."/>
            <person name="Dekker J.P."/>
            <person name="Khil P.P."/>
            <person name="Youn J.-H."/>
            <person name="Brenchley J.M."/>
            <person name="Blair R."/>
            <person name="Pahar B."/>
            <person name="Chabe M."/>
            <person name="Van Rompay K.K.A."/>
            <person name="Keesler R."/>
            <person name="Sukura A."/>
            <person name="Hirsch V."/>
            <person name="Kutty G."/>
            <person name="Liu Y."/>
            <person name="Peng L."/>
            <person name="Chen J."/>
            <person name="Song J."/>
            <person name="Weissenbacher-Lang C."/>
            <person name="Xu J."/>
            <person name="Upham N.S."/>
            <person name="Stajich J.E."/>
            <person name="Cuomo C.A."/>
            <person name="Cushion M.T."/>
            <person name="Kovacs J.A."/>
        </authorList>
    </citation>
    <scope>NUCLEOTIDE SEQUENCE [LARGE SCALE GENOMIC DNA]</scope>
    <source>
        <strain evidence="1 2">RABM</strain>
    </source>
</reference>